<evidence type="ECO:0000313" key="10">
    <source>
        <dbReference type="EMBL" id="SMC71758.1"/>
    </source>
</evidence>
<dbReference type="AlphaFoldDB" id="A0A1W2BH12"/>
<keyword evidence="6" id="KW-0051">Antiviral defense</keyword>
<dbReference type="GO" id="GO:0000166">
    <property type="term" value="F:nucleotide binding"/>
    <property type="evidence" value="ECO:0007669"/>
    <property type="project" value="UniProtKB-KW"/>
</dbReference>
<dbReference type="EMBL" id="FWXN01000008">
    <property type="protein sequence ID" value="SMC71758.1"/>
    <property type="molecule type" value="Genomic_DNA"/>
</dbReference>
<evidence type="ECO:0000313" key="11">
    <source>
        <dbReference type="Proteomes" id="UP000192634"/>
    </source>
</evidence>
<feature type="transmembrane region" description="Helical" evidence="8">
    <location>
        <begin position="43"/>
        <end position="66"/>
    </location>
</feature>
<evidence type="ECO:0000256" key="8">
    <source>
        <dbReference type="SAM" id="Phobius"/>
    </source>
</evidence>
<dbReference type="RefSeq" id="WP_084451368.1">
    <property type="nucleotide sequence ID" value="NZ_FWXN01000008.1"/>
</dbReference>
<keyword evidence="5 8" id="KW-1133">Transmembrane helix</keyword>
<name>A0A1W2BH12_9MICO</name>
<proteinExistence type="predicted"/>
<evidence type="ECO:0000256" key="4">
    <source>
        <dbReference type="ARBA" id="ARBA00022741"/>
    </source>
</evidence>
<protein>
    <recommendedName>
        <fullName evidence="9">Pycsar effector protein domain-containing protein</fullName>
    </recommendedName>
</protein>
<feature type="domain" description="Pycsar effector protein" evidence="9">
    <location>
        <begin position="25"/>
        <end position="176"/>
    </location>
</feature>
<evidence type="ECO:0000256" key="3">
    <source>
        <dbReference type="ARBA" id="ARBA00022692"/>
    </source>
</evidence>
<comment type="subcellular location">
    <subcellularLocation>
        <location evidence="1">Cell membrane</location>
    </subcellularLocation>
</comment>
<feature type="transmembrane region" description="Helical" evidence="8">
    <location>
        <begin position="72"/>
        <end position="95"/>
    </location>
</feature>
<gene>
    <name evidence="10" type="ORF">SAMN06296429_10821</name>
</gene>
<keyword evidence="2" id="KW-1003">Cell membrane</keyword>
<evidence type="ECO:0000256" key="1">
    <source>
        <dbReference type="ARBA" id="ARBA00004236"/>
    </source>
</evidence>
<feature type="transmembrane region" description="Helical" evidence="8">
    <location>
        <begin position="159"/>
        <end position="180"/>
    </location>
</feature>
<keyword evidence="3 8" id="KW-0812">Transmembrane</keyword>
<dbReference type="OrthoDB" id="5149085at2"/>
<dbReference type="Proteomes" id="UP000192634">
    <property type="component" value="Unassembled WGS sequence"/>
</dbReference>
<evidence type="ECO:0000256" key="7">
    <source>
        <dbReference type="ARBA" id="ARBA00023136"/>
    </source>
</evidence>
<dbReference type="GO" id="GO:0051607">
    <property type="term" value="P:defense response to virus"/>
    <property type="evidence" value="ECO:0007669"/>
    <property type="project" value="UniProtKB-KW"/>
</dbReference>
<evidence type="ECO:0000256" key="5">
    <source>
        <dbReference type="ARBA" id="ARBA00022989"/>
    </source>
</evidence>
<keyword evidence="4" id="KW-0547">Nucleotide-binding</keyword>
<keyword evidence="7 8" id="KW-0472">Membrane</keyword>
<organism evidence="10 11">
    <name type="scientific">Janibacter indicus</name>
    <dbReference type="NCBI Taxonomy" id="857417"/>
    <lineage>
        <taxon>Bacteria</taxon>
        <taxon>Bacillati</taxon>
        <taxon>Actinomycetota</taxon>
        <taxon>Actinomycetes</taxon>
        <taxon>Micrococcales</taxon>
        <taxon>Intrasporangiaceae</taxon>
        <taxon>Janibacter</taxon>
    </lineage>
</organism>
<dbReference type="GO" id="GO:0005886">
    <property type="term" value="C:plasma membrane"/>
    <property type="evidence" value="ECO:0007669"/>
    <property type="project" value="UniProtKB-SubCell"/>
</dbReference>
<dbReference type="Pfam" id="PF18967">
    <property type="entry name" value="PycTM"/>
    <property type="match status" value="1"/>
</dbReference>
<accession>A0A1W2BH12</accession>
<evidence type="ECO:0000256" key="2">
    <source>
        <dbReference type="ARBA" id="ARBA00022475"/>
    </source>
</evidence>
<evidence type="ECO:0000259" key="9">
    <source>
        <dbReference type="Pfam" id="PF18967"/>
    </source>
</evidence>
<sequence>MLRNRSLCPPPGAGIKVDPTDGGFQALDQMANWVRFADSKATILTAGFGVLVTMLITNAGTIASALREGCLAALVVGVLAVGAVLAAAWTLYWLVRAIAPQSAIRYSHLNRFAWPSLVNATPQQLLQHAQRVDVRTDIWQQVVDLSSIANRKFDCCGKAVHGFAALAVLGLACVAVATGLTG</sequence>
<reference evidence="10 11" key="1">
    <citation type="submission" date="2017-04" db="EMBL/GenBank/DDBJ databases">
        <authorList>
            <person name="Afonso C.L."/>
            <person name="Miller P.J."/>
            <person name="Scott M.A."/>
            <person name="Spackman E."/>
            <person name="Goraichik I."/>
            <person name="Dimitrov K.M."/>
            <person name="Suarez D.L."/>
            <person name="Swayne D.E."/>
        </authorList>
    </citation>
    <scope>NUCLEOTIDE SEQUENCE [LARGE SCALE GENOMIC DNA]</scope>
    <source>
        <strain evidence="10 11">CGMCC 1.12511</strain>
    </source>
</reference>
<evidence type="ECO:0000256" key="6">
    <source>
        <dbReference type="ARBA" id="ARBA00023118"/>
    </source>
</evidence>
<dbReference type="InterPro" id="IPR043760">
    <property type="entry name" value="PycTM_dom"/>
</dbReference>